<name>A0AAP2CSI0_9RHOB</name>
<evidence type="ECO:0000313" key="2">
    <source>
        <dbReference type="Proteomes" id="UP001315686"/>
    </source>
</evidence>
<gene>
    <name evidence="1" type="ORF">IV417_17595</name>
</gene>
<keyword evidence="2" id="KW-1185">Reference proteome</keyword>
<dbReference type="SUPFAM" id="SSF52540">
    <property type="entry name" value="P-loop containing nucleoside triphosphate hydrolases"/>
    <property type="match status" value="1"/>
</dbReference>
<dbReference type="RefSeq" id="WP_327795441.1">
    <property type="nucleotide sequence ID" value="NZ_JADQAZ010000004.1"/>
</dbReference>
<comment type="caution">
    <text evidence="1">The sequence shown here is derived from an EMBL/GenBank/DDBJ whole genome shotgun (WGS) entry which is preliminary data.</text>
</comment>
<dbReference type="Pfam" id="PF03567">
    <property type="entry name" value="Sulfotransfer_2"/>
    <property type="match status" value="1"/>
</dbReference>
<proteinExistence type="predicted"/>
<dbReference type="AlphaFoldDB" id="A0AAP2CSI0"/>
<reference evidence="1 2" key="1">
    <citation type="journal article" date="2021" name="Arch. Microbiol.">
        <title>Harenicola maris gen. nov., sp. nov. isolated from the Sea of Japan shallow sediments.</title>
        <authorList>
            <person name="Romanenko L.A."/>
            <person name="Kurilenko V.V."/>
            <person name="Chernysheva N.Y."/>
            <person name="Tekutyeva L.A."/>
            <person name="Velansky P.V."/>
            <person name="Svetashev V.I."/>
            <person name="Isaeva M.P."/>
        </authorList>
    </citation>
    <scope>NUCLEOTIDE SEQUENCE [LARGE SCALE GENOMIC DNA]</scope>
    <source>
        <strain evidence="1 2">KMM 3653</strain>
    </source>
</reference>
<dbReference type="InterPro" id="IPR027417">
    <property type="entry name" value="P-loop_NTPase"/>
</dbReference>
<sequence>MPVHLWKQKVSYVSVPKCACSSVKHLFFEIENGYAFRNMTVNGERFTVHGLYESVPFEALDLPRIADHHIYAVVRHPVDRIVSCYRDKVARRNTMDRPGVLARLKAANLNPAPDLETFVRNLEGYRAASPMIRRHSHKLSFFLGTDPARYAGLYDISQLEDMASDVLARTGAEVPLQHRNRTTGTSVDEPVSASVRALIEEDFASDLDIFGSSICPSRIE</sequence>
<evidence type="ECO:0000313" key="1">
    <source>
        <dbReference type="EMBL" id="MBT0959205.1"/>
    </source>
</evidence>
<dbReference type="GO" id="GO:0008146">
    <property type="term" value="F:sulfotransferase activity"/>
    <property type="evidence" value="ECO:0007669"/>
    <property type="project" value="InterPro"/>
</dbReference>
<dbReference type="GO" id="GO:0016020">
    <property type="term" value="C:membrane"/>
    <property type="evidence" value="ECO:0007669"/>
    <property type="project" value="InterPro"/>
</dbReference>
<dbReference type="Proteomes" id="UP001315686">
    <property type="component" value="Unassembled WGS sequence"/>
</dbReference>
<dbReference type="EMBL" id="JADQAZ010000004">
    <property type="protein sequence ID" value="MBT0959205.1"/>
    <property type="molecule type" value="Genomic_DNA"/>
</dbReference>
<organism evidence="1 2">
    <name type="scientific">Harenicola maris</name>
    <dbReference type="NCBI Taxonomy" id="2841044"/>
    <lineage>
        <taxon>Bacteria</taxon>
        <taxon>Pseudomonadati</taxon>
        <taxon>Pseudomonadota</taxon>
        <taxon>Alphaproteobacteria</taxon>
        <taxon>Rhodobacterales</taxon>
        <taxon>Paracoccaceae</taxon>
        <taxon>Harenicola</taxon>
    </lineage>
</organism>
<protein>
    <submittedName>
        <fullName evidence="1">Sulfotransferase family 2 domain-containing protein</fullName>
    </submittedName>
</protein>
<accession>A0AAP2CSI0</accession>
<dbReference type="InterPro" id="IPR005331">
    <property type="entry name" value="Sulfotransferase"/>
</dbReference>
<dbReference type="Gene3D" id="3.40.50.300">
    <property type="entry name" value="P-loop containing nucleotide triphosphate hydrolases"/>
    <property type="match status" value="1"/>
</dbReference>